<evidence type="ECO:0000313" key="2">
    <source>
        <dbReference type="EMBL" id="CAB04727.1"/>
    </source>
</evidence>
<dbReference type="CTD" id="179775"/>
<dbReference type="InterPro" id="IPR012877">
    <property type="entry name" value="Dhs-27"/>
</dbReference>
<dbReference type="Pfam" id="PF07914">
    <property type="entry name" value="DUF1679"/>
    <property type="match status" value="1"/>
</dbReference>
<dbReference type="PeptideAtlas" id="Q9XUP8"/>
<dbReference type="Gene3D" id="3.90.1200.10">
    <property type="match status" value="1"/>
</dbReference>
<dbReference type="SMART" id="SM00587">
    <property type="entry name" value="CHK"/>
    <property type="match status" value="1"/>
</dbReference>
<dbReference type="InterPro" id="IPR015897">
    <property type="entry name" value="CHK_kinase-like"/>
</dbReference>
<keyword evidence="3" id="KW-1185">Reference proteome</keyword>
<dbReference type="InterPro" id="IPR052961">
    <property type="entry name" value="Oxido-Kinase-like_Enzymes"/>
</dbReference>
<dbReference type="FunCoup" id="Q9XUP8">
    <property type="interactions" value="6"/>
</dbReference>
<feature type="domain" description="CHK kinase-like" evidence="1">
    <location>
        <begin position="160"/>
        <end position="348"/>
    </location>
</feature>
<dbReference type="InterPro" id="IPR011009">
    <property type="entry name" value="Kinase-like_dom_sf"/>
</dbReference>
<dbReference type="SUPFAM" id="SSF56112">
    <property type="entry name" value="Protein kinase-like (PK-like)"/>
    <property type="match status" value="1"/>
</dbReference>
<reference evidence="2 3" key="1">
    <citation type="journal article" date="1998" name="Science">
        <title>Genome sequence of the nematode C. elegans: a platform for investigating biology.</title>
        <authorList>
            <consortium name="The C. elegans sequencing consortium"/>
            <person name="Sulson J.E."/>
            <person name="Waterston R."/>
        </authorList>
    </citation>
    <scope>NUCLEOTIDE SEQUENCE [LARGE SCALE GENOMIC DNA]</scope>
    <source>
        <strain evidence="2 3">Bristol N2</strain>
    </source>
</reference>
<organism evidence="2 3">
    <name type="scientific">Caenorhabditis elegans</name>
    <dbReference type="NCBI Taxonomy" id="6239"/>
    <lineage>
        <taxon>Eukaryota</taxon>
        <taxon>Metazoa</taxon>
        <taxon>Ecdysozoa</taxon>
        <taxon>Nematoda</taxon>
        <taxon>Chromadorea</taxon>
        <taxon>Rhabditida</taxon>
        <taxon>Rhabditina</taxon>
        <taxon>Rhabditomorpha</taxon>
        <taxon>Rhabditoidea</taxon>
        <taxon>Rhabditidae</taxon>
        <taxon>Peloderinae</taxon>
        <taxon>Caenorhabditis</taxon>
    </lineage>
</organism>
<dbReference type="WormBase" id="T16G1.5">
    <property type="protein sequence ID" value="CE20075"/>
    <property type="gene ID" value="WBGene00011799"/>
</dbReference>
<dbReference type="PhylomeDB" id="Q9XUP8"/>
<dbReference type="PaxDb" id="6239-T16G1.5"/>
<proteinExistence type="predicted"/>
<dbReference type="eggNOG" id="ENOG502QVFS">
    <property type="taxonomic scope" value="Eukaryota"/>
</dbReference>
<dbReference type="PANTHER" id="PTHR23020">
    <property type="entry name" value="UNCHARACTERIZED NUCLEAR HORMONE RECEPTOR-RELATED"/>
    <property type="match status" value="1"/>
</dbReference>
<evidence type="ECO:0000259" key="1">
    <source>
        <dbReference type="SMART" id="SM00587"/>
    </source>
</evidence>
<dbReference type="AlphaFoldDB" id="Q9XUP8"/>
<dbReference type="InParanoid" id="Q9XUP8"/>
<dbReference type="PANTHER" id="PTHR23020:SF9">
    <property type="entry name" value="CHK KINASE-LIKE DOMAIN-CONTAINING PROTEIN"/>
    <property type="match status" value="1"/>
</dbReference>
<dbReference type="AGR" id="WB:WBGene00011799"/>
<gene>
    <name evidence="2" type="ORF">CELE_T16G1.5</name>
    <name evidence="2 4" type="ORF">T16G1.5</name>
</gene>
<dbReference type="Bgee" id="WBGene00011799">
    <property type="expression patterns" value="Expressed in larva and 1 other cell type or tissue"/>
</dbReference>
<dbReference type="RefSeq" id="NP_506235.1">
    <property type="nucleotide sequence ID" value="NM_073834.3"/>
</dbReference>
<dbReference type="OrthoDB" id="5915577at2759"/>
<sequence>MSEKKPSIIDNGDGLFETHVKLEDIQILIKEQMNTDSKLGEKTKLTVVGDGNGFMSRVVLVEADWTIPNENLPEKIILKLTSCINVHHLVSQMKEKNPDAFTEQQEAELWAMFEREAQNVHNREVNLYRITEKWNKNDALLSPKIYFYKKFDCENKTQGVLGMEYVDDAVVRHLYCNAKPHELHPILQSLATLQAGSLHLTEDEINSISGYDFKSMVGRMMSEEGMKQMYTRARQINPERLTKPTDAVEALGMDIVNFEISCHVNKYAGIQKNVLVHGDLWAANILWKENDGNCVASKVIDYQLIHMGNPAEDLVRVFLSTLSGADRQAHWEKLLEQFYEYFLEALEGNEAPYTLDQLKESYRLYFVGGGLFVMPLFGPVAQAKLSYSTDNENVEEYREVLTEKAERLMEDLKRWHLYSKDVTKDLETAEKLTL</sequence>
<protein>
    <submittedName>
        <fullName evidence="2">CHK kinase-like domain-containing protein</fullName>
    </submittedName>
</protein>
<dbReference type="KEGG" id="cel:CELE_T16G1.5"/>
<name>Q9XUP8_CAEEL</name>
<accession>Q9XUP8</accession>
<evidence type="ECO:0000313" key="3">
    <source>
        <dbReference type="Proteomes" id="UP000001940"/>
    </source>
</evidence>
<dbReference type="GeneID" id="179775"/>
<dbReference type="PIR" id="T24952">
    <property type="entry name" value="T24952"/>
</dbReference>
<dbReference type="HOGENOM" id="CLU_038410_1_0_1"/>
<dbReference type="EMBL" id="BX284605">
    <property type="protein sequence ID" value="CAB04727.1"/>
    <property type="molecule type" value="Genomic_DNA"/>
</dbReference>
<dbReference type="Proteomes" id="UP000001940">
    <property type="component" value="Chromosome V"/>
</dbReference>
<dbReference type="DIP" id="DIP-26039N"/>
<dbReference type="UCSC" id="T16G1.5">
    <property type="organism name" value="c. elegans"/>
</dbReference>
<dbReference type="OMA" id="DRQKYWE"/>
<evidence type="ECO:0000313" key="4">
    <source>
        <dbReference type="WormBase" id="T16G1.5"/>
    </source>
</evidence>